<protein>
    <submittedName>
        <fullName evidence="2">Uncharacterized protein</fullName>
    </submittedName>
</protein>
<proteinExistence type="predicted"/>
<evidence type="ECO:0000256" key="1">
    <source>
        <dbReference type="SAM" id="MobiDB-lite"/>
    </source>
</evidence>
<feature type="compositionally biased region" description="Basic and acidic residues" evidence="1">
    <location>
        <begin position="137"/>
        <end position="148"/>
    </location>
</feature>
<feature type="compositionally biased region" description="Basic and acidic residues" evidence="1">
    <location>
        <begin position="95"/>
        <end position="114"/>
    </location>
</feature>
<name>A0A086QPG4_TOXGO</name>
<gene>
    <name evidence="2" type="ORF">TGMAS_414300</name>
</gene>
<dbReference type="EMBL" id="AEXC02001191">
    <property type="protein sequence ID" value="KFH14496.1"/>
    <property type="molecule type" value="Genomic_DNA"/>
</dbReference>
<evidence type="ECO:0000313" key="2">
    <source>
        <dbReference type="EMBL" id="KFH14496.1"/>
    </source>
</evidence>
<dbReference type="AlphaFoldDB" id="A0A086QPG4"/>
<reference evidence="2 3" key="1">
    <citation type="submission" date="2014-04" db="EMBL/GenBank/DDBJ databases">
        <authorList>
            <person name="Sibley D."/>
            <person name="Venepally P."/>
            <person name="Karamycheva S."/>
            <person name="Hadjithomas M."/>
            <person name="Khan A."/>
            <person name="Brunk B."/>
            <person name="Roos D."/>
            <person name="Caler E."/>
            <person name="Lorenzi H."/>
        </authorList>
    </citation>
    <scope>NUCLEOTIDE SEQUENCE [LARGE SCALE GENOMIC DNA]</scope>
    <source>
        <strain evidence="2 3">MAS</strain>
    </source>
</reference>
<organism evidence="2 3">
    <name type="scientific">Toxoplasma gondii MAS</name>
    <dbReference type="NCBI Taxonomy" id="943118"/>
    <lineage>
        <taxon>Eukaryota</taxon>
        <taxon>Sar</taxon>
        <taxon>Alveolata</taxon>
        <taxon>Apicomplexa</taxon>
        <taxon>Conoidasida</taxon>
        <taxon>Coccidia</taxon>
        <taxon>Eucoccidiorida</taxon>
        <taxon>Eimeriorina</taxon>
        <taxon>Sarcocystidae</taxon>
        <taxon>Toxoplasma</taxon>
    </lineage>
</organism>
<sequence length="173" mass="19120">MSCDRFPCCSLAFVCRQRNDATPQRRRARDTRRGLVSGRLTTRACGCSLSTSREFCAVCSSSSSLQLSLCPASWSSRAGRLSCLGPRFLRSFSASRREGTPDALEDRDVGRQDVEPSSTQCLSPLGKQETIWKRLPRTGEHQRRREGGAARTRKTAQIGERKSLAGSSFPPFS</sequence>
<dbReference type="VEuPathDB" id="ToxoDB:TGMAS_414300"/>
<evidence type="ECO:0000313" key="3">
    <source>
        <dbReference type="Proteomes" id="UP000028821"/>
    </source>
</evidence>
<accession>A0A086QPG4</accession>
<dbReference type="Proteomes" id="UP000028821">
    <property type="component" value="Unassembled WGS sequence"/>
</dbReference>
<feature type="region of interest" description="Disordered" evidence="1">
    <location>
        <begin position="95"/>
        <end position="173"/>
    </location>
</feature>
<comment type="caution">
    <text evidence="2">The sequence shown here is derived from an EMBL/GenBank/DDBJ whole genome shotgun (WGS) entry which is preliminary data.</text>
</comment>